<comment type="similarity">
    <text evidence="5">Belongs to the serine/threonine dehydratase family.</text>
</comment>
<evidence type="ECO:0000313" key="16">
    <source>
        <dbReference type="EMBL" id="KUO96666.1"/>
    </source>
</evidence>
<evidence type="ECO:0000256" key="5">
    <source>
        <dbReference type="ARBA" id="ARBA00010869"/>
    </source>
</evidence>
<dbReference type="InterPro" id="IPR001926">
    <property type="entry name" value="TrpB-like_PALP"/>
</dbReference>
<comment type="pathway">
    <text evidence="4">Amino-acid degradation; L-threonine degradation via propanoate pathway; propanoate from L-threonine: step 1/4.</text>
</comment>
<dbReference type="GO" id="GO:0004794">
    <property type="term" value="F:threonine deaminase activity"/>
    <property type="evidence" value="ECO:0007669"/>
    <property type="project" value="UniProtKB-EC"/>
</dbReference>
<reference evidence="16 17" key="1">
    <citation type="submission" date="2015-12" db="EMBL/GenBank/DDBJ databases">
        <title>Draft genome sequence of Acidibacillus ferrooxidans ITV001, isolated from a chalcopyrite acid mine drainage site in Brazil.</title>
        <authorList>
            <person name="Dall'Agnol H."/>
            <person name="Nancucheo I."/>
            <person name="Johnson B."/>
            <person name="Oliveira R."/>
            <person name="Leite L."/>
            <person name="Pylro V."/>
            <person name="Nunes G.L."/>
            <person name="Tzotzos G."/>
            <person name="Fernandes G.R."/>
            <person name="Dutra J."/>
            <person name="Orellana S.C."/>
            <person name="Oliveira G."/>
        </authorList>
    </citation>
    <scope>NUCLEOTIDE SEQUENCE [LARGE SCALE GENOMIC DNA]</scope>
    <source>
        <strain evidence="17">ITV01</strain>
    </source>
</reference>
<comment type="cofactor">
    <cofactor evidence="2">
        <name>pyridoxal 5'-phosphate</name>
        <dbReference type="ChEBI" id="CHEBI:597326"/>
    </cofactor>
</comment>
<dbReference type="Proteomes" id="UP000053557">
    <property type="component" value="Unassembled WGS sequence"/>
</dbReference>
<evidence type="ECO:0000256" key="13">
    <source>
        <dbReference type="ARBA" id="ARBA00025527"/>
    </source>
</evidence>
<evidence type="ECO:0000259" key="15">
    <source>
        <dbReference type="PROSITE" id="PS51671"/>
    </source>
</evidence>
<comment type="caution">
    <text evidence="16">The sequence shown here is derived from an EMBL/GenBank/DDBJ whole genome shotgun (WGS) entry which is preliminary data.</text>
</comment>
<dbReference type="PROSITE" id="PS00165">
    <property type="entry name" value="DEHYDRATASE_SER_THR"/>
    <property type="match status" value="1"/>
</dbReference>
<feature type="domain" description="ACT" evidence="15">
    <location>
        <begin position="331"/>
        <end position="405"/>
    </location>
</feature>
<accession>A0A117SYA9</accession>
<dbReference type="InterPro" id="IPR044561">
    <property type="entry name" value="ACT_ThrD-II-like"/>
</dbReference>
<proteinExistence type="inferred from homology"/>
<dbReference type="PANTHER" id="PTHR48078">
    <property type="entry name" value="THREONINE DEHYDRATASE, MITOCHONDRIAL-RELATED"/>
    <property type="match status" value="1"/>
</dbReference>
<gene>
    <name evidence="16" type="ORF">ATW55_07505</name>
</gene>
<dbReference type="InterPro" id="IPR002912">
    <property type="entry name" value="ACT_dom"/>
</dbReference>
<organism evidence="16 17">
    <name type="scientific">Ferroacidibacillus organovorans</name>
    <dbReference type="NCBI Taxonomy" id="1765683"/>
    <lineage>
        <taxon>Bacteria</taxon>
        <taxon>Bacillati</taxon>
        <taxon>Bacillota</taxon>
        <taxon>Bacilli</taxon>
        <taxon>Bacillales</taxon>
        <taxon>Alicyclobacillaceae</taxon>
        <taxon>Ferroacidibacillus</taxon>
    </lineage>
</organism>
<evidence type="ECO:0000313" key="17">
    <source>
        <dbReference type="Proteomes" id="UP000053557"/>
    </source>
</evidence>
<evidence type="ECO:0000256" key="11">
    <source>
        <dbReference type="ARBA" id="ARBA00022898"/>
    </source>
</evidence>
<dbReference type="InterPro" id="IPR036052">
    <property type="entry name" value="TrpB-like_PALP_sf"/>
</dbReference>
<dbReference type="GO" id="GO:0030170">
    <property type="term" value="F:pyridoxal phosphate binding"/>
    <property type="evidence" value="ECO:0007669"/>
    <property type="project" value="InterPro"/>
</dbReference>
<dbReference type="GO" id="GO:0006565">
    <property type="term" value="P:L-serine catabolic process"/>
    <property type="evidence" value="ECO:0007669"/>
    <property type="project" value="TreeGrafter"/>
</dbReference>
<dbReference type="InterPro" id="IPR045865">
    <property type="entry name" value="ACT-like_dom_sf"/>
</dbReference>
<evidence type="ECO:0000256" key="10">
    <source>
        <dbReference type="ARBA" id="ARBA00022624"/>
    </source>
</evidence>
<dbReference type="PROSITE" id="PS51671">
    <property type="entry name" value="ACT"/>
    <property type="match status" value="1"/>
</dbReference>
<evidence type="ECO:0000256" key="1">
    <source>
        <dbReference type="ARBA" id="ARBA00001274"/>
    </source>
</evidence>
<dbReference type="SUPFAM" id="SSF55021">
    <property type="entry name" value="ACT-like"/>
    <property type="match status" value="1"/>
</dbReference>
<protein>
    <recommendedName>
        <fullName evidence="8">L-threonine dehydratase catabolic TdcB</fullName>
        <ecNumber evidence="7">4.3.1.19</ecNumber>
    </recommendedName>
    <alternativeName>
        <fullName evidence="14">Threonine deaminase</fullName>
    </alternativeName>
</protein>
<dbReference type="Gene3D" id="3.40.50.1100">
    <property type="match status" value="2"/>
</dbReference>
<evidence type="ECO:0000256" key="14">
    <source>
        <dbReference type="ARBA" id="ARBA00031427"/>
    </source>
</evidence>
<comment type="function">
    <text evidence="13">Catalyzes the anaerobic formation of alpha-ketobutyrate and ammonia from threonine in a two-step reaction. The first step involved a dehydration of threonine and a production of enamine intermediates (aminocrotonate), which tautomerizes to its imine form (iminobutyrate). Both intermediates are unstable and short-lived. The second step is the nonenzymatic hydrolysis of the enamine/imine intermediates to form 2-ketobutyrate and free ammonia. In the low water environment of the cell, the second step is accelerated by RidA.</text>
</comment>
<keyword evidence="9" id="KW-0021">Allosteric enzyme</keyword>
<evidence type="ECO:0000256" key="9">
    <source>
        <dbReference type="ARBA" id="ARBA00022533"/>
    </source>
</evidence>
<evidence type="ECO:0000256" key="8">
    <source>
        <dbReference type="ARBA" id="ARBA00022248"/>
    </source>
</evidence>
<keyword evidence="12" id="KW-0456">Lyase</keyword>
<dbReference type="CDD" id="cd04886">
    <property type="entry name" value="ACT_ThrD-II-like"/>
    <property type="match status" value="1"/>
</dbReference>
<dbReference type="EC" id="4.3.1.19" evidence="7"/>
<keyword evidence="10" id="KW-0412">Isoleucine biosynthesis</keyword>
<evidence type="ECO:0000256" key="2">
    <source>
        <dbReference type="ARBA" id="ARBA00001933"/>
    </source>
</evidence>
<keyword evidence="10" id="KW-0028">Amino-acid biosynthesis</keyword>
<keyword evidence="11" id="KW-0663">Pyridoxal phosphate</keyword>
<dbReference type="GO" id="GO:0009097">
    <property type="term" value="P:isoleucine biosynthetic process"/>
    <property type="evidence" value="ECO:0007669"/>
    <property type="project" value="UniProtKB-UniPathway"/>
</dbReference>
<dbReference type="EMBL" id="LPVJ01000009">
    <property type="protein sequence ID" value="KUO96666.1"/>
    <property type="molecule type" value="Genomic_DNA"/>
</dbReference>
<dbReference type="GO" id="GO:0003941">
    <property type="term" value="F:L-serine ammonia-lyase activity"/>
    <property type="evidence" value="ECO:0007669"/>
    <property type="project" value="TreeGrafter"/>
</dbReference>
<dbReference type="Pfam" id="PF00291">
    <property type="entry name" value="PALP"/>
    <property type="match status" value="1"/>
</dbReference>
<evidence type="ECO:0000256" key="3">
    <source>
        <dbReference type="ARBA" id="ARBA00004810"/>
    </source>
</evidence>
<dbReference type="InterPro" id="IPR005789">
    <property type="entry name" value="Thr_deHydtase_catblc"/>
</dbReference>
<dbReference type="GO" id="GO:0070689">
    <property type="term" value="P:L-threonine catabolic process to propionate"/>
    <property type="evidence" value="ECO:0007669"/>
    <property type="project" value="UniProtKB-UniPathway"/>
</dbReference>
<dbReference type="SUPFAM" id="SSF53686">
    <property type="entry name" value="Tryptophan synthase beta subunit-like PLP-dependent enzymes"/>
    <property type="match status" value="1"/>
</dbReference>
<dbReference type="CDD" id="cd01562">
    <property type="entry name" value="Thr-dehyd"/>
    <property type="match status" value="1"/>
</dbReference>
<dbReference type="Gene3D" id="3.30.70.260">
    <property type="match status" value="1"/>
</dbReference>
<evidence type="ECO:0000256" key="6">
    <source>
        <dbReference type="ARBA" id="ARBA00011447"/>
    </source>
</evidence>
<name>A0A117SYA9_9BACL</name>
<keyword evidence="10" id="KW-0100">Branched-chain amino acid biosynthesis</keyword>
<evidence type="ECO:0000256" key="7">
    <source>
        <dbReference type="ARBA" id="ARBA00012096"/>
    </source>
</evidence>
<dbReference type="FunFam" id="3.40.50.1100:FF:000007">
    <property type="entry name" value="L-threonine dehydratase catabolic TdcB"/>
    <property type="match status" value="1"/>
</dbReference>
<sequence>MNDLTITIEEIRQAQNLLAGVCERTPLDFSHRLSELAKRPIYLKLENLQRTGSFKIRGAYNKIQRLSREAKEVGVIAASAGNHAQGVAFAAHALNIPCHIVMPSGAPLSKVEATRSYGATVTLHGADFDAALVHACALQKETGMTFISAFDDDDIIAGQGTIALEILDQQPDLESVVAAIGGGGLISGIAIALKALKPSIKIYGVEASGAACVTASLAAGYITSLDHVSTIADGIAVKRPGVRTFEAIRNYVDDVVCVDDEEIARAMVVLLERCKVVSEGASAAAVAAVITDKLPKSTDKTAVILSGGNVDVSFLSRIIEHGLSAAGRFARYVTKIPDRPGSLMVLLRAVAETGVNIVSIEHHRLGSAMTLGQVEVQLSVETRDLAQIKELSDRLSRLGYLFSIS</sequence>
<keyword evidence="17" id="KW-1185">Reference proteome</keyword>
<dbReference type="UniPathway" id="UPA00047">
    <property type="reaction ID" value="UER00054"/>
</dbReference>
<dbReference type="InterPro" id="IPR050147">
    <property type="entry name" value="Ser/Thr_Dehydratase"/>
</dbReference>
<dbReference type="AlphaFoldDB" id="A0A117SYA9"/>
<dbReference type="NCBIfam" id="TIGR01127">
    <property type="entry name" value="ilvA_1Cterm"/>
    <property type="match status" value="1"/>
</dbReference>
<dbReference type="PANTHER" id="PTHR48078:SF6">
    <property type="entry name" value="L-THREONINE DEHYDRATASE CATABOLIC TDCB"/>
    <property type="match status" value="1"/>
</dbReference>
<comment type="subunit">
    <text evidence="6">In the native structure, TdcB is in a dimeric form, whereas in the TdcB-AMP complex, it exists in a tetrameric form (dimer of dimers).</text>
</comment>
<evidence type="ECO:0000256" key="4">
    <source>
        <dbReference type="ARBA" id="ARBA00004958"/>
    </source>
</evidence>
<dbReference type="UniPathway" id="UPA00052">
    <property type="reaction ID" value="UER00507"/>
</dbReference>
<evidence type="ECO:0000256" key="12">
    <source>
        <dbReference type="ARBA" id="ARBA00023239"/>
    </source>
</evidence>
<dbReference type="InterPro" id="IPR000634">
    <property type="entry name" value="Ser/Thr_deHydtase_PyrdxlP-BS"/>
</dbReference>
<comment type="pathway">
    <text evidence="3">Amino-acid biosynthesis; L-isoleucine biosynthesis; 2-oxobutanoate from L-threonine: step 1/1.</text>
</comment>
<comment type="catalytic activity">
    <reaction evidence="1">
        <text>L-threonine = 2-oxobutanoate + NH4(+)</text>
        <dbReference type="Rhea" id="RHEA:22108"/>
        <dbReference type="ChEBI" id="CHEBI:16763"/>
        <dbReference type="ChEBI" id="CHEBI:28938"/>
        <dbReference type="ChEBI" id="CHEBI:57926"/>
        <dbReference type="EC" id="4.3.1.19"/>
    </reaction>
</comment>